<dbReference type="InterPro" id="IPR036513">
    <property type="entry name" value="STAS_dom_sf"/>
</dbReference>
<name>A0A6H9YYP6_9ACTN</name>
<dbReference type="InterPro" id="IPR002645">
    <property type="entry name" value="STAS_dom"/>
</dbReference>
<dbReference type="PROSITE" id="PS50801">
    <property type="entry name" value="STAS"/>
    <property type="match status" value="1"/>
</dbReference>
<evidence type="ECO:0000313" key="4">
    <source>
        <dbReference type="EMBL" id="KAB2345517.1"/>
    </source>
</evidence>
<comment type="caution">
    <text evidence="4">The sequence shown here is derived from an EMBL/GenBank/DDBJ whole genome shotgun (WGS) entry which is preliminary data.</text>
</comment>
<accession>A0A6H9YYP6</accession>
<feature type="domain" description="STAS" evidence="3">
    <location>
        <begin position="30"/>
        <end position="139"/>
    </location>
</feature>
<organism evidence="4 5">
    <name type="scientific">Actinomadura rudentiformis</name>
    <dbReference type="NCBI Taxonomy" id="359158"/>
    <lineage>
        <taxon>Bacteria</taxon>
        <taxon>Bacillati</taxon>
        <taxon>Actinomycetota</taxon>
        <taxon>Actinomycetes</taxon>
        <taxon>Streptosporangiales</taxon>
        <taxon>Thermomonosporaceae</taxon>
        <taxon>Actinomadura</taxon>
    </lineage>
</organism>
<gene>
    <name evidence="4" type="ORF">F8566_26525</name>
</gene>
<keyword evidence="5" id="KW-1185">Reference proteome</keyword>
<dbReference type="Pfam" id="PF01740">
    <property type="entry name" value="STAS"/>
    <property type="match status" value="1"/>
</dbReference>
<dbReference type="Proteomes" id="UP000468735">
    <property type="component" value="Unassembled WGS sequence"/>
</dbReference>
<dbReference type="OrthoDB" id="3480795at2"/>
<dbReference type="AlphaFoldDB" id="A0A6H9YYP6"/>
<comment type="similarity">
    <text evidence="1 2">Belongs to the anti-sigma-factor antagonist family.</text>
</comment>
<dbReference type="PANTHER" id="PTHR33495:SF2">
    <property type="entry name" value="ANTI-SIGMA FACTOR ANTAGONIST TM_1081-RELATED"/>
    <property type="match status" value="1"/>
</dbReference>
<dbReference type="NCBIfam" id="TIGR00377">
    <property type="entry name" value="ant_ant_sig"/>
    <property type="match status" value="1"/>
</dbReference>
<sequence length="153" mass="16809">MRTRAMLLCYGRTRCTGARECEAAMRDTAVDMVVMEGERHTTVLLSGEMDRMSAPAVRRRLLDLAAAAYRPLVLDLAGVSFFDAEGLRVVSSAARRCDELGVGLATVGVRPFAAKMFHILRLHERIPLCSSTEEALWCLLPPTDAELAAWLNG</sequence>
<evidence type="ECO:0000256" key="1">
    <source>
        <dbReference type="ARBA" id="ARBA00009013"/>
    </source>
</evidence>
<dbReference type="PANTHER" id="PTHR33495">
    <property type="entry name" value="ANTI-SIGMA FACTOR ANTAGONIST TM_1081-RELATED-RELATED"/>
    <property type="match status" value="1"/>
</dbReference>
<dbReference type="GO" id="GO:0043856">
    <property type="term" value="F:anti-sigma factor antagonist activity"/>
    <property type="evidence" value="ECO:0007669"/>
    <property type="project" value="InterPro"/>
</dbReference>
<protein>
    <recommendedName>
        <fullName evidence="2">Anti-sigma factor antagonist</fullName>
    </recommendedName>
</protein>
<dbReference type="EMBL" id="WBMT01000013">
    <property type="protein sequence ID" value="KAB2345517.1"/>
    <property type="molecule type" value="Genomic_DNA"/>
</dbReference>
<evidence type="ECO:0000259" key="3">
    <source>
        <dbReference type="PROSITE" id="PS50801"/>
    </source>
</evidence>
<dbReference type="SUPFAM" id="SSF52091">
    <property type="entry name" value="SpoIIaa-like"/>
    <property type="match status" value="1"/>
</dbReference>
<reference evidence="4 5" key="1">
    <citation type="submission" date="2019-09" db="EMBL/GenBank/DDBJ databases">
        <title>Actinomadura physcomitrii sp. nov., a novel actinomycete isolated from moss [Physcomitrium sphaericum (Ludw) Fuernr].</title>
        <authorList>
            <person name="Zhuang X."/>
            <person name="Liu C."/>
        </authorList>
    </citation>
    <scope>NUCLEOTIDE SEQUENCE [LARGE SCALE GENOMIC DNA]</scope>
    <source>
        <strain evidence="4 5">HMC1</strain>
    </source>
</reference>
<proteinExistence type="inferred from homology"/>
<dbReference type="Gene3D" id="3.30.750.24">
    <property type="entry name" value="STAS domain"/>
    <property type="match status" value="1"/>
</dbReference>
<dbReference type="InterPro" id="IPR003658">
    <property type="entry name" value="Anti-sigma_ant"/>
</dbReference>
<dbReference type="CDD" id="cd07043">
    <property type="entry name" value="STAS_anti-anti-sigma_factors"/>
    <property type="match status" value="1"/>
</dbReference>
<evidence type="ECO:0000313" key="5">
    <source>
        <dbReference type="Proteomes" id="UP000468735"/>
    </source>
</evidence>
<evidence type="ECO:0000256" key="2">
    <source>
        <dbReference type="RuleBase" id="RU003749"/>
    </source>
</evidence>